<gene>
    <name evidence="1" type="ORF">BCF53_11359</name>
</gene>
<evidence type="ECO:0000313" key="2">
    <source>
        <dbReference type="Proteomes" id="UP000295793"/>
    </source>
</evidence>
<accession>A0A4R3I1X2</accession>
<dbReference type="Proteomes" id="UP000295793">
    <property type="component" value="Unassembled WGS sequence"/>
</dbReference>
<keyword evidence="2" id="KW-1185">Reference proteome</keyword>
<name>A0A4R3I1X2_9GAMM</name>
<sequence length="491" mass="54846">MGVRMNLLKDDFISTNQGKVSLRTLLTSEIDYQLQYYFDEVQLAMLQMLSSLATVVLQPTAVELRDYIANGLTEDVYDSKLSDVCSEWFDSECFMRSKPPANAKNPVAPITKLLSGIECGTSPNAIGLFSEVKRAETICPDCTHVLNYNLHMNIKGECFGPTGATGIRGGGAISTLVSGAKLRQTVMNNVIAVDLFQKYSQLDTDAELKPMWVTPLQGEVYQAQKIGLVRGLFALAYHIDFPVEERACQCDVCGHSSEQSVTTFIREKYKGSYGSTKTGRDAGAGWWPHPFTPSSIREDGIYAVCARDQNWHSWQDLSSYIVGKESARATFAPAYIVHQFQELSSARANLLVGGNIADQGSVVGRVYDLYSMPSTLSRQLTKVTQVVDMGLDSKERLSQALNKMFGIGYDKNFVTGIKDQAMNRYISNAQQVIQSILLDVDRKEASQLRKDAVQELQREARRIYSSVQRKYQHDMPLFKALVKGEYFLNRQ</sequence>
<dbReference type="InterPro" id="IPR013381">
    <property type="entry name" value="CRISPR-assoc_prot_Cse1"/>
</dbReference>
<comment type="caution">
    <text evidence="1">The sequence shown here is derived from an EMBL/GenBank/DDBJ whole genome shotgun (WGS) entry which is preliminary data.</text>
</comment>
<protein>
    <submittedName>
        <fullName evidence="1">CRISPR system Cascade subunit CasA</fullName>
    </submittedName>
</protein>
<organism evidence="1 2">
    <name type="scientific">Reinekea marinisedimentorum</name>
    <dbReference type="NCBI Taxonomy" id="230495"/>
    <lineage>
        <taxon>Bacteria</taxon>
        <taxon>Pseudomonadati</taxon>
        <taxon>Pseudomonadota</taxon>
        <taxon>Gammaproteobacteria</taxon>
        <taxon>Oceanospirillales</taxon>
        <taxon>Saccharospirillaceae</taxon>
        <taxon>Reinekea</taxon>
    </lineage>
</organism>
<dbReference type="EMBL" id="SLZR01000013">
    <property type="protein sequence ID" value="TCS39013.1"/>
    <property type="molecule type" value="Genomic_DNA"/>
</dbReference>
<proteinExistence type="predicted"/>
<evidence type="ECO:0000313" key="1">
    <source>
        <dbReference type="EMBL" id="TCS39013.1"/>
    </source>
</evidence>
<dbReference type="AlphaFoldDB" id="A0A4R3I1X2"/>
<reference evidence="1 2" key="1">
    <citation type="submission" date="2019-03" db="EMBL/GenBank/DDBJ databases">
        <title>Genomic Encyclopedia of Archaeal and Bacterial Type Strains, Phase II (KMG-II): from individual species to whole genera.</title>
        <authorList>
            <person name="Goeker M."/>
        </authorList>
    </citation>
    <scope>NUCLEOTIDE SEQUENCE [LARGE SCALE GENOMIC DNA]</scope>
    <source>
        <strain evidence="1 2">DSM 15388</strain>
    </source>
</reference>
<dbReference type="Pfam" id="PF09481">
    <property type="entry name" value="CRISPR_Cse1"/>
    <property type="match status" value="1"/>
</dbReference>